<dbReference type="SUPFAM" id="SSF46785">
    <property type="entry name" value="Winged helix' DNA-binding domain"/>
    <property type="match status" value="1"/>
</dbReference>
<gene>
    <name evidence="5" type="ORF">ACFPTO_17500</name>
</gene>
<keyword evidence="2" id="KW-0238">DNA-binding</keyword>
<dbReference type="InterPro" id="IPR039422">
    <property type="entry name" value="MarR/SlyA-like"/>
</dbReference>
<dbReference type="InterPro" id="IPR023187">
    <property type="entry name" value="Tscrpt_reg_MarR-type_CS"/>
</dbReference>
<keyword evidence="1" id="KW-0805">Transcription regulation</keyword>
<dbReference type="InterPro" id="IPR000835">
    <property type="entry name" value="HTH_MarR-typ"/>
</dbReference>
<evidence type="ECO:0000259" key="4">
    <source>
        <dbReference type="PROSITE" id="PS50995"/>
    </source>
</evidence>
<dbReference type="Gene3D" id="1.10.10.10">
    <property type="entry name" value="Winged helix-like DNA-binding domain superfamily/Winged helix DNA-binding domain"/>
    <property type="match status" value="1"/>
</dbReference>
<dbReference type="Pfam" id="PF12802">
    <property type="entry name" value="MarR_2"/>
    <property type="match status" value="1"/>
</dbReference>
<dbReference type="PROSITE" id="PS50995">
    <property type="entry name" value="HTH_MARR_2"/>
    <property type="match status" value="1"/>
</dbReference>
<reference evidence="6" key="1">
    <citation type="journal article" date="2019" name="Int. J. Syst. Evol. Microbiol.">
        <title>The Global Catalogue of Microorganisms (GCM) 10K type strain sequencing project: providing services to taxonomists for standard genome sequencing and annotation.</title>
        <authorList>
            <consortium name="The Broad Institute Genomics Platform"/>
            <consortium name="The Broad Institute Genome Sequencing Center for Infectious Disease"/>
            <person name="Wu L."/>
            <person name="Ma J."/>
        </authorList>
    </citation>
    <scope>NUCLEOTIDE SEQUENCE [LARGE SCALE GENOMIC DNA]</scope>
    <source>
        <strain evidence="6">CCUG 56042</strain>
    </source>
</reference>
<dbReference type="EMBL" id="JBHSMP010000020">
    <property type="protein sequence ID" value="MFC5430579.1"/>
    <property type="molecule type" value="Genomic_DNA"/>
</dbReference>
<protein>
    <submittedName>
        <fullName evidence="5">MarR family winged helix-turn-helix transcriptional regulator</fullName>
    </submittedName>
</protein>
<evidence type="ECO:0000256" key="1">
    <source>
        <dbReference type="ARBA" id="ARBA00023015"/>
    </source>
</evidence>
<sequence length="147" mass="16332">MDPVFLTFRLDLTSALLTERANNVYRERWDLDVRALRVLRLVCSEPGVTPKVVSRRALVEKTLLSKILADLEARGLINRETHAQDGRSVALRASREGTKVAKESERLGRALEAELAAALSDRERNALDRLLAKLATSLMAPADNEAL</sequence>
<dbReference type="InterPro" id="IPR036390">
    <property type="entry name" value="WH_DNA-bd_sf"/>
</dbReference>
<evidence type="ECO:0000256" key="2">
    <source>
        <dbReference type="ARBA" id="ARBA00023125"/>
    </source>
</evidence>
<accession>A0ABW0JBW6</accession>
<feature type="domain" description="HTH marR-type" evidence="4">
    <location>
        <begin position="1"/>
        <end position="136"/>
    </location>
</feature>
<dbReference type="SMART" id="SM00347">
    <property type="entry name" value="HTH_MARR"/>
    <property type="match status" value="1"/>
</dbReference>
<dbReference type="PROSITE" id="PS01117">
    <property type="entry name" value="HTH_MARR_1"/>
    <property type="match status" value="1"/>
</dbReference>
<evidence type="ECO:0000313" key="5">
    <source>
        <dbReference type="EMBL" id="MFC5430579.1"/>
    </source>
</evidence>
<keyword evidence="3" id="KW-0804">Transcription</keyword>
<evidence type="ECO:0000256" key="3">
    <source>
        <dbReference type="ARBA" id="ARBA00023163"/>
    </source>
</evidence>
<evidence type="ECO:0000313" key="6">
    <source>
        <dbReference type="Proteomes" id="UP001596103"/>
    </source>
</evidence>
<organism evidence="5 6">
    <name type="scientific">Paraburkholderia denitrificans</name>
    <dbReference type="NCBI Taxonomy" id="694025"/>
    <lineage>
        <taxon>Bacteria</taxon>
        <taxon>Pseudomonadati</taxon>
        <taxon>Pseudomonadota</taxon>
        <taxon>Betaproteobacteria</taxon>
        <taxon>Burkholderiales</taxon>
        <taxon>Burkholderiaceae</taxon>
        <taxon>Paraburkholderia</taxon>
    </lineage>
</organism>
<name>A0ABW0JBW6_9BURK</name>
<comment type="caution">
    <text evidence="5">The sequence shown here is derived from an EMBL/GenBank/DDBJ whole genome shotgun (WGS) entry which is preliminary data.</text>
</comment>
<proteinExistence type="predicted"/>
<dbReference type="Proteomes" id="UP001596103">
    <property type="component" value="Unassembled WGS sequence"/>
</dbReference>
<keyword evidence="6" id="KW-1185">Reference proteome</keyword>
<dbReference type="PANTHER" id="PTHR33164:SF43">
    <property type="entry name" value="HTH-TYPE TRANSCRIPTIONAL REPRESSOR YETL"/>
    <property type="match status" value="1"/>
</dbReference>
<dbReference type="PANTHER" id="PTHR33164">
    <property type="entry name" value="TRANSCRIPTIONAL REGULATOR, MARR FAMILY"/>
    <property type="match status" value="1"/>
</dbReference>
<dbReference type="RefSeq" id="WP_377713139.1">
    <property type="nucleotide sequence ID" value="NZ_JBHSMP010000020.1"/>
</dbReference>
<dbReference type="InterPro" id="IPR036388">
    <property type="entry name" value="WH-like_DNA-bd_sf"/>
</dbReference>
<dbReference type="PRINTS" id="PR00598">
    <property type="entry name" value="HTHMARR"/>
</dbReference>